<gene>
    <name evidence="14" type="ORF">N7532_009422</name>
</gene>
<dbReference type="InterPro" id="IPR050914">
    <property type="entry name" value="snRNP_SmB/NAA38-like"/>
</dbReference>
<evidence type="ECO:0000259" key="13">
    <source>
        <dbReference type="PROSITE" id="PS52002"/>
    </source>
</evidence>
<evidence type="ECO:0000256" key="7">
    <source>
        <dbReference type="ARBA" id="ARBA00023187"/>
    </source>
</evidence>
<dbReference type="SUPFAM" id="SSF50182">
    <property type="entry name" value="Sm-like ribonucleoproteins"/>
    <property type="match status" value="1"/>
</dbReference>
<dbReference type="GO" id="GO:0005686">
    <property type="term" value="C:U2 snRNP"/>
    <property type="evidence" value="ECO:0007669"/>
    <property type="project" value="TreeGrafter"/>
</dbReference>
<feature type="region of interest" description="Disordered" evidence="12">
    <location>
        <begin position="195"/>
        <end position="225"/>
    </location>
</feature>
<keyword evidence="4" id="KW-0963">Cytoplasm</keyword>
<feature type="domain" description="Sm" evidence="13">
    <location>
        <begin position="1"/>
        <end position="85"/>
    </location>
</feature>
<feature type="compositionally biased region" description="Gly residues" evidence="12">
    <location>
        <begin position="213"/>
        <end position="225"/>
    </location>
</feature>
<dbReference type="InterPro" id="IPR047575">
    <property type="entry name" value="Sm"/>
</dbReference>
<evidence type="ECO:0000256" key="5">
    <source>
        <dbReference type="ARBA" id="ARBA00022664"/>
    </source>
</evidence>
<reference evidence="14" key="2">
    <citation type="journal article" date="2023" name="IMA Fungus">
        <title>Comparative genomic study of the Penicillium genus elucidates a diverse pangenome and 15 lateral gene transfer events.</title>
        <authorList>
            <person name="Petersen C."/>
            <person name="Sorensen T."/>
            <person name="Nielsen M.R."/>
            <person name="Sondergaard T.E."/>
            <person name="Sorensen J.L."/>
            <person name="Fitzpatrick D.A."/>
            <person name="Frisvad J.C."/>
            <person name="Nielsen K.L."/>
        </authorList>
    </citation>
    <scope>NUCLEOTIDE SEQUENCE</scope>
    <source>
        <strain evidence="14">IBT 30761</strain>
    </source>
</reference>
<keyword evidence="7" id="KW-0508">mRNA splicing</keyword>
<evidence type="ECO:0000256" key="9">
    <source>
        <dbReference type="ARBA" id="ARBA00023274"/>
    </source>
</evidence>
<keyword evidence="9 14" id="KW-0687">Ribonucleoprotein</keyword>
<sequence length="225" mass="23116">MAPKQQQLINYRMRVYLKDDREIEGEILTFDKHQNVVLADAEEFRTPKPQSGRNAPDHPPKEKRTLGLIIIRGSQVMSIAVVGKPPANPTARLATKGPGAGGAATTLAAGPGVSRPAGRGLPIGLTGPAAGVGGPAPALPNSFPGGPPPGFAGRGGPGGPPIYSFINCHVSQPVSSRLPVSKALRLQVALPPTNWQLPPGFAPPPGFQPGPPGQGRGHPPGFGGH</sequence>
<evidence type="ECO:0000256" key="1">
    <source>
        <dbReference type="ARBA" id="ARBA00004123"/>
    </source>
</evidence>
<dbReference type="PANTHER" id="PTHR10701">
    <property type="entry name" value="SMALL NUCLEAR RIBONUCLEOPROTEIN-ASSOCIATED PROTEIN B AND N"/>
    <property type="match status" value="1"/>
</dbReference>
<dbReference type="GO" id="GO:0070990">
    <property type="term" value="F:snRNP binding"/>
    <property type="evidence" value="ECO:0007669"/>
    <property type="project" value="TreeGrafter"/>
</dbReference>
<dbReference type="RefSeq" id="XP_056472719.1">
    <property type="nucleotide sequence ID" value="XM_056621913.1"/>
</dbReference>
<dbReference type="InterPro" id="IPR001163">
    <property type="entry name" value="Sm_dom_euk/arc"/>
</dbReference>
<dbReference type="Gene3D" id="2.30.30.100">
    <property type="match status" value="1"/>
</dbReference>
<keyword evidence="8" id="KW-0539">Nucleus</keyword>
<comment type="caution">
    <text evidence="14">The sequence shown here is derived from an EMBL/GenBank/DDBJ whole genome shotgun (WGS) entry which is preliminary data.</text>
</comment>
<evidence type="ECO:0000313" key="14">
    <source>
        <dbReference type="EMBL" id="KAJ5090738.1"/>
    </source>
</evidence>
<comment type="subcellular location">
    <subcellularLocation>
        <location evidence="2">Cytoplasm</location>
    </subcellularLocation>
    <subcellularLocation>
        <location evidence="1">Nucleus</location>
    </subcellularLocation>
</comment>
<comment type="similarity">
    <text evidence="3">Belongs to the snRNP SmB/SmN family.</text>
</comment>
<evidence type="ECO:0000256" key="2">
    <source>
        <dbReference type="ARBA" id="ARBA00004496"/>
    </source>
</evidence>
<dbReference type="GeneID" id="81360892"/>
<feature type="compositionally biased region" description="Pro residues" evidence="12">
    <location>
        <begin position="200"/>
        <end position="212"/>
    </location>
</feature>
<feature type="region of interest" description="Disordered" evidence="12">
    <location>
        <begin position="43"/>
        <end position="62"/>
    </location>
</feature>
<evidence type="ECO:0000256" key="3">
    <source>
        <dbReference type="ARBA" id="ARBA00009123"/>
    </source>
</evidence>
<protein>
    <recommendedName>
        <fullName evidence="11">Sm protein B</fullName>
    </recommendedName>
</protein>
<keyword evidence="6" id="KW-0694">RNA-binding</keyword>
<dbReference type="GO" id="GO:0005737">
    <property type="term" value="C:cytoplasm"/>
    <property type="evidence" value="ECO:0007669"/>
    <property type="project" value="UniProtKB-SubCell"/>
</dbReference>
<dbReference type="GO" id="GO:0005685">
    <property type="term" value="C:U1 snRNP"/>
    <property type="evidence" value="ECO:0007669"/>
    <property type="project" value="TreeGrafter"/>
</dbReference>
<evidence type="ECO:0000256" key="4">
    <source>
        <dbReference type="ARBA" id="ARBA00022490"/>
    </source>
</evidence>
<accession>A0A9W9EZD1</accession>
<keyword evidence="15" id="KW-1185">Reference proteome</keyword>
<dbReference type="PROSITE" id="PS52002">
    <property type="entry name" value="SM"/>
    <property type="match status" value="1"/>
</dbReference>
<dbReference type="PANTHER" id="PTHR10701:SF0">
    <property type="entry name" value="SMALL NUCLEAR RIBONUCLEOPROTEIN-ASSOCIATED PROTEIN B"/>
    <property type="match status" value="1"/>
</dbReference>
<proteinExistence type="inferred from homology"/>
<keyword evidence="5" id="KW-0507">mRNA processing</keyword>
<evidence type="ECO:0000256" key="11">
    <source>
        <dbReference type="ARBA" id="ARBA00041355"/>
    </source>
</evidence>
<evidence type="ECO:0000313" key="15">
    <source>
        <dbReference type="Proteomes" id="UP001149074"/>
    </source>
</evidence>
<dbReference type="GO" id="GO:0000398">
    <property type="term" value="P:mRNA splicing, via spliceosome"/>
    <property type="evidence" value="ECO:0007669"/>
    <property type="project" value="TreeGrafter"/>
</dbReference>
<evidence type="ECO:0000256" key="8">
    <source>
        <dbReference type="ARBA" id="ARBA00023242"/>
    </source>
</evidence>
<dbReference type="GO" id="GO:0003723">
    <property type="term" value="F:RNA binding"/>
    <property type="evidence" value="ECO:0007669"/>
    <property type="project" value="UniProtKB-KW"/>
</dbReference>
<evidence type="ECO:0000256" key="12">
    <source>
        <dbReference type="SAM" id="MobiDB-lite"/>
    </source>
</evidence>
<dbReference type="OrthoDB" id="2020720at2759"/>
<dbReference type="GO" id="GO:0071013">
    <property type="term" value="C:catalytic step 2 spliceosome"/>
    <property type="evidence" value="ECO:0007669"/>
    <property type="project" value="TreeGrafter"/>
</dbReference>
<dbReference type="Proteomes" id="UP001149074">
    <property type="component" value="Unassembled WGS sequence"/>
</dbReference>
<dbReference type="GO" id="GO:0071004">
    <property type="term" value="C:U2-type prespliceosome"/>
    <property type="evidence" value="ECO:0007669"/>
    <property type="project" value="TreeGrafter"/>
</dbReference>
<name>A0A9W9EZD1_9EURO</name>
<dbReference type="InterPro" id="IPR010920">
    <property type="entry name" value="LSM_dom_sf"/>
</dbReference>
<dbReference type="SMART" id="SM00651">
    <property type="entry name" value="Sm"/>
    <property type="match status" value="1"/>
</dbReference>
<dbReference type="GO" id="GO:0005687">
    <property type="term" value="C:U4 snRNP"/>
    <property type="evidence" value="ECO:0007669"/>
    <property type="project" value="TreeGrafter"/>
</dbReference>
<evidence type="ECO:0000256" key="10">
    <source>
        <dbReference type="ARBA" id="ARBA00025892"/>
    </source>
</evidence>
<organism evidence="14 15">
    <name type="scientific">Penicillium argentinense</name>
    <dbReference type="NCBI Taxonomy" id="1131581"/>
    <lineage>
        <taxon>Eukaryota</taxon>
        <taxon>Fungi</taxon>
        <taxon>Dikarya</taxon>
        <taxon>Ascomycota</taxon>
        <taxon>Pezizomycotina</taxon>
        <taxon>Eurotiomycetes</taxon>
        <taxon>Eurotiomycetidae</taxon>
        <taxon>Eurotiales</taxon>
        <taxon>Aspergillaceae</taxon>
        <taxon>Penicillium</taxon>
    </lineage>
</organism>
<dbReference type="EMBL" id="JAPQKI010000009">
    <property type="protein sequence ID" value="KAJ5090738.1"/>
    <property type="molecule type" value="Genomic_DNA"/>
</dbReference>
<evidence type="ECO:0000256" key="6">
    <source>
        <dbReference type="ARBA" id="ARBA00022884"/>
    </source>
</evidence>
<reference evidence="14" key="1">
    <citation type="submission" date="2022-11" db="EMBL/GenBank/DDBJ databases">
        <authorList>
            <person name="Petersen C."/>
        </authorList>
    </citation>
    <scope>NUCLEOTIDE SEQUENCE</scope>
    <source>
        <strain evidence="14">IBT 30761</strain>
    </source>
</reference>
<dbReference type="AlphaFoldDB" id="A0A9W9EZD1"/>
<dbReference type="GO" id="GO:0005682">
    <property type="term" value="C:U5 snRNP"/>
    <property type="evidence" value="ECO:0007669"/>
    <property type="project" value="TreeGrafter"/>
</dbReference>
<dbReference type="CDD" id="cd01717">
    <property type="entry name" value="Sm_B"/>
    <property type="match status" value="1"/>
</dbReference>
<dbReference type="Pfam" id="PF01423">
    <property type="entry name" value="LSM"/>
    <property type="match status" value="1"/>
</dbReference>
<comment type="subunit">
    <text evidence="10">Component of the heptameric LSM1-LSM7 complex, which consists of LSM1, LSM2, LSM3, LSM4, LSM5, LSM6 and LSM7. Component of the heptameric LSM2-LSM8 complex, which consists of LSM2, LSM3, LSM4, LSM5, LSM6, LSM7 and LSM8. The LSm subunits form a seven-membered ring structure with a doughnut shape.</text>
</comment>
<dbReference type="GO" id="GO:0046540">
    <property type="term" value="C:U4/U6 x U5 tri-snRNP complex"/>
    <property type="evidence" value="ECO:0007669"/>
    <property type="project" value="TreeGrafter"/>
</dbReference>